<evidence type="ECO:0000256" key="6">
    <source>
        <dbReference type="ARBA" id="ARBA00022840"/>
    </source>
</evidence>
<dbReference type="Pfam" id="PF01171">
    <property type="entry name" value="ATP_bind_3"/>
    <property type="match status" value="1"/>
</dbReference>
<feature type="domain" description="Lysidine-tRNA(Ile) synthetase C-terminal" evidence="9">
    <location>
        <begin position="333"/>
        <end position="392"/>
    </location>
</feature>
<evidence type="ECO:0000256" key="4">
    <source>
        <dbReference type="ARBA" id="ARBA00022694"/>
    </source>
</evidence>
<dbReference type="Gene3D" id="3.40.50.620">
    <property type="entry name" value="HUPs"/>
    <property type="match status" value="1"/>
</dbReference>
<dbReference type="PANTHER" id="PTHR43033:SF1">
    <property type="entry name" value="TRNA(ILE)-LYSIDINE SYNTHASE-RELATED"/>
    <property type="match status" value="1"/>
</dbReference>
<dbReference type="SMART" id="SM00977">
    <property type="entry name" value="TilS_C"/>
    <property type="match status" value="1"/>
</dbReference>
<dbReference type="Proteomes" id="UP001230220">
    <property type="component" value="Unassembled WGS sequence"/>
</dbReference>
<dbReference type="HAMAP" id="MF_01161">
    <property type="entry name" value="tRNA_Ile_lys_synt"/>
    <property type="match status" value="1"/>
</dbReference>
<evidence type="ECO:0000256" key="5">
    <source>
        <dbReference type="ARBA" id="ARBA00022741"/>
    </source>
</evidence>
<dbReference type="InterPro" id="IPR014729">
    <property type="entry name" value="Rossmann-like_a/b/a_fold"/>
</dbReference>
<dbReference type="RefSeq" id="WP_307411859.1">
    <property type="nucleotide sequence ID" value="NZ_JAUSUR010000009.1"/>
</dbReference>
<reference evidence="10 11" key="1">
    <citation type="submission" date="2023-07" db="EMBL/GenBank/DDBJ databases">
        <title>Genomic Encyclopedia of Type Strains, Phase IV (KMG-IV): sequencing the most valuable type-strain genomes for metagenomic binning, comparative biology and taxonomic classification.</title>
        <authorList>
            <person name="Goeker M."/>
        </authorList>
    </citation>
    <scope>NUCLEOTIDE SEQUENCE [LARGE SCALE GENOMIC DNA]</scope>
    <source>
        <strain evidence="10 11">DSM 16784</strain>
    </source>
</reference>
<dbReference type="GO" id="GO:0032267">
    <property type="term" value="F:tRNA(Ile)-lysidine synthase activity"/>
    <property type="evidence" value="ECO:0007669"/>
    <property type="project" value="UniProtKB-EC"/>
</dbReference>
<dbReference type="NCBIfam" id="TIGR02433">
    <property type="entry name" value="lysidine_TilS_C"/>
    <property type="match status" value="1"/>
</dbReference>
<keyword evidence="2 8" id="KW-0963">Cytoplasm</keyword>
<comment type="caution">
    <text evidence="10">The sequence shown here is derived from an EMBL/GenBank/DDBJ whole genome shotgun (WGS) entry which is preliminary data.</text>
</comment>
<keyword evidence="3 8" id="KW-0436">Ligase</keyword>
<sequence length="403" mass="47934">MEKLEGTWVVAVSGGADSMALLDMCYQNNMDIVVAHVNYQKRESANRDEKGVESYCHNRNIPFFKHVVDNYEKGNFQAIARKIRYAFFKEIVEGQNAKGVLVAHHLDDVLETYIMQKKRKSIPEYYGIAKETKIYGVRVCRLLLEYTKADLETYCEKHNVPYFLDESNLKDDYTRNKIRHEQIEQMSVQNKKDMVKCIQQDNERLQKEMSEVRLFCENKDTLMQEELLTLEESFLCKVLRYWIIKHTEYHSISMKYLLHISELIKKKENWIYPIRSKFQLVCEYGVMKIESTETYSFYHVFQKIEYMKTEHFETCDHGKKIEGVFVRDEDFPLVIRNYHSGDKIELRYGTKKVSRFFIDRKIAKKERELWPVLVNNMGKIIFVCGIGCDISHYSNNFNMFVVK</sequence>
<dbReference type="Pfam" id="PF11734">
    <property type="entry name" value="TilS_C"/>
    <property type="match status" value="1"/>
</dbReference>
<evidence type="ECO:0000256" key="3">
    <source>
        <dbReference type="ARBA" id="ARBA00022598"/>
    </source>
</evidence>
<evidence type="ECO:0000259" key="9">
    <source>
        <dbReference type="SMART" id="SM00977"/>
    </source>
</evidence>
<accession>A0ABU0E8W1</accession>
<dbReference type="NCBIfam" id="TIGR02432">
    <property type="entry name" value="lysidine_TilS_N"/>
    <property type="match status" value="1"/>
</dbReference>
<dbReference type="SUPFAM" id="SSF52402">
    <property type="entry name" value="Adenine nucleotide alpha hydrolases-like"/>
    <property type="match status" value="1"/>
</dbReference>
<dbReference type="PANTHER" id="PTHR43033">
    <property type="entry name" value="TRNA(ILE)-LYSIDINE SYNTHASE-RELATED"/>
    <property type="match status" value="1"/>
</dbReference>
<dbReference type="InterPro" id="IPR012795">
    <property type="entry name" value="tRNA_Ile_lys_synt_N"/>
</dbReference>
<comment type="domain">
    <text evidence="8">The N-terminal region contains the highly conserved SGGXDS motif, predicted to be a P-loop motif involved in ATP binding.</text>
</comment>
<name>A0ABU0E8W1_9FIRM</name>
<dbReference type="InterPro" id="IPR012094">
    <property type="entry name" value="tRNA_Ile_lys_synt"/>
</dbReference>
<comment type="catalytic activity">
    <reaction evidence="7 8">
        <text>cytidine(34) in tRNA(Ile2) + L-lysine + ATP = lysidine(34) in tRNA(Ile2) + AMP + diphosphate + H(+)</text>
        <dbReference type="Rhea" id="RHEA:43744"/>
        <dbReference type="Rhea" id="RHEA-COMP:10625"/>
        <dbReference type="Rhea" id="RHEA-COMP:10670"/>
        <dbReference type="ChEBI" id="CHEBI:15378"/>
        <dbReference type="ChEBI" id="CHEBI:30616"/>
        <dbReference type="ChEBI" id="CHEBI:32551"/>
        <dbReference type="ChEBI" id="CHEBI:33019"/>
        <dbReference type="ChEBI" id="CHEBI:82748"/>
        <dbReference type="ChEBI" id="CHEBI:83665"/>
        <dbReference type="ChEBI" id="CHEBI:456215"/>
        <dbReference type="EC" id="6.3.4.19"/>
    </reaction>
</comment>
<evidence type="ECO:0000256" key="7">
    <source>
        <dbReference type="ARBA" id="ARBA00048539"/>
    </source>
</evidence>
<comment type="function">
    <text evidence="8">Ligates lysine onto the cytidine present at position 34 of the AUA codon-specific tRNA(Ile) that contains the anticodon CAU, in an ATP-dependent manner. Cytidine is converted to lysidine, thus changing the amino acid specificity of the tRNA from methionine to isoleucine.</text>
</comment>
<keyword evidence="6 8" id="KW-0067">ATP-binding</keyword>
<feature type="binding site" evidence="8">
    <location>
        <begin position="13"/>
        <end position="18"/>
    </location>
    <ligand>
        <name>ATP</name>
        <dbReference type="ChEBI" id="CHEBI:30616"/>
    </ligand>
</feature>
<dbReference type="CDD" id="cd01992">
    <property type="entry name" value="TilS_N"/>
    <property type="match status" value="1"/>
</dbReference>
<dbReference type="InterPro" id="IPR011063">
    <property type="entry name" value="TilS/TtcA_N"/>
</dbReference>
<keyword evidence="4 8" id="KW-0819">tRNA processing</keyword>
<evidence type="ECO:0000256" key="1">
    <source>
        <dbReference type="ARBA" id="ARBA00004496"/>
    </source>
</evidence>
<gene>
    <name evidence="8" type="primary">tilS</name>
    <name evidence="10" type="ORF">J2S15_003930</name>
</gene>
<proteinExistence type="inferred from homology"/>
<keyword evidence="11" id="KW-1185">Reference proteome</keyword>
<dbReference type="SUPFAM" id="SSF56037">
    <property type="entry name" value="PheT/TilS domain"/>
    <property type="match status" value="1"/>
</dbReference>
<dbReference type="EMBL" id="JAUSUR010000009">
    <property type="protein sequence ID" value="MDQ0363169.1"/>
    <property type="molecule type" value="Genomic_DNA"/>
</dbReference>
<comment type="subcellular location">
    <subcellularLocation>
        <location evidence="1 8">Cytoplasm</location>
    </subcellularLocation>
</comment>
<evidence type="ECO:0000256" key="2">
    <source>
        <dbReference type="ARBA" id="ARBA00022490"/>
    </source>
</evidence>
<organism evidence="10 11">
    <name type="scientific">Breznakia pachnodae</name>
    <dbReference type="NCBI Taxonomy" id="265178"/>
    <lineage>
        <taxon>Bacteria</taxon>
        <taxon>Bacillati</taxon>
        <taxon>Bacillota</taxon>
        <taxon>Erysipelotrichia</taxon>
        <taxon>Erysipelotrichales</taxon>
        <taxon>Erysipelotrichaceae</taxon>
        <taxon>Breznakia</taxon>
    </lineage>
</organism>
<keyword evidence="5 8" id="KW-0547">Nucleotide-binding</keyword>
<dbReference type="InterPro" id="IPR012796">
    <property type="entry name" value="Lysidine-tRNA-synth_C"/>
</dbReference>
<dbReference type="EC" id="6.3.4.19" evidence="8"/>
<evidence type="ECO:0000313" key="11">
    <source>
        <dbReference type="Proteomes" id="UP001230220"/>
    </source>
</evidence>
<evidence type="ECO:0000256" key="8">
    <source>
        <dbReference type="HAMAP-Rule" id="MF_01161"/>
    </source>
</evidence>
<protein>
    <recommendedName>
        <fullName evidence="8">tRNA(Ile)-lysidine synthase</fullName>
        <ecNumber evidence="8">6.3.4.19</ecNumber>
    </recommendedName>
    <alternativeName>
        <fullName evidence="8">tRNA(Ile)-2-lysyl-cytidine synthase</fullName>
    </alternativeName>
    <alternativeName>
        <fullName evidence="8">tRNA(Ile)-lysidine synthetase</fullName>
    </alternativeName>
</protein>
<comment type="similarity">
    <text evidence="8">Belongs to the tRNA(Ile)-lysidine synthase family.</text>
</comment>
<evidence type="ECO:0000313" key="10">
    <source>
        <dbReference type="EMBL" id="MDQ0363169.1"/>
    </source>
</evidence>